<gene>
    <name evidence="6" type="primary">LOC103347146</name>
</gene>
<dbReference type="InterPro" id="IPR002345">
    <property type="entry name" value="Lipocalin"/>
</dbReference>
<proteinExistence type="inferred from homology"/>
<comment type="subcellular location">
    <subcellularLocation>
        <location evidence="1">Secreted</location>
    </subcellularLocation>
</comment>
<dbReference type="GeneTree" id="ENSGT01030000235420"/>
<dbReference type="GO" id="GO:0036094">
    <property type="term" value="F:small molecule binding"/>
    <property type="evidence" value="ECO:0007669"/>
    <property type="project" value="InterPro"/>
</dbReference>
<accession>A0A5F9CSS3</accession>
<dbReference type="Bgee" id="ENSOCUG00000029605">
    <property type="expression patterns" value="Expressed in liver and 18 other cell types or tissues"/>
</dbReference>
<dbReference type="PANTHER" id="PTHR11430">
    <property type="entry name" value="LIPOCALIN"/>
    <property type="match status" value="1"/>
</dbReference>
<evidence type="ECO:0000313" key="7">
    <source>
        <dbReference type="Proteomes" id="UP000001811"/>
    </source>
</evidence>
<dbReference type="GO" id="GO:0005549">
    <property type="term" value="F:odorant binding"/>
    <property type="evidence" value="ECO:0007669"/>
    <property type="project" value="TreeGrafter"/>
</dbReference>
<dbReference type="InterPro" id="IPR000566">
    <property type="entry name" value="Lipocln_cytosolic_FA-bd_dom"/>
</dbReference>
<keyword evidence="3" id="KW-0964">Secreted</keyword>
<evidence type="ECO:0000256" key="3">
    <source>
        <dbReference type="ARBA" id="ARBA00022525"/>
    </source>
</evidence>
<dbReference type="InterPro" id="IPR002448">
    <property type="entry name" value="OBP-like"/>
</dbReference>
<evidence type="ECO:0000259" key="5">
    <source>
        <dbReference type="Pfam" id="PF00061"/>
    </source>
</evidence>
<dbReference type="SUPFAM" id="SSF50814">
    <property type="entry name" value="Lipocalins"/>
    <property type="match status" value="1"/>
</dbReference>
<dbReference type="PRINTS" id="PR01173">
    <property type="entry name" value="ODORANTBNDNG"/>
</dbReference>
<dbReference type="InParanoid" id="A0A5F9CSS3"/>
<dbReference type="PROSITE" id="PS51257">
    <property type="entry name" value="PROKAR_LIPOPROTEIN"/>
    <property type="match status" value="1"/>
</dbReference>
<dbReference type="FunCoup" id="A0A5F9CSS3">
    <property type="interactions" value="15"/>
</dbReference>
<dbReference type="InterPro" id="IPR012674">
    <property type="entry name" value="Calycin"/>
</dbReference>
<feature type="chain" id="PRO_5023921045" description="Lipocalin/cytosolic fatty-acid binding domain-containing protein" evidence="4">
    <location>
        <begin position="23"/>
        <end position="181"/>
    </location>
</feature>
<evidence type="ECO:0000256" key="4">
    <source>
        <dbReference type="SAM" id="SignalP"/>
    </source>
</evidence>
<reference evidence="6 7" key="1">
    <citation type="journal article" date="2011" name="Nature">
        <title>A high-resolution map of human evolutionary constraint using 29 mammals.</title>
        <authorList>
            <person name="Lindblad-Toh K."/>
            <person name="Garber M."/>
            <person name="Zuk O."/>
            <person name="Lin M.F."/>
            <person name="Parker B.J."/>
            <person name="Washietl S."/>
            <person name="Kheradpour P."/>
            <person name="Ernst J."/>
            <person name="Jordan G."/>
            <person name="Mauceli E."/>
            <person name="Ward L.D."/>
            <person name="Lowe C.B."/>
            <person name="Holloway A.K."/>
            <person name="Clamp M."/>
            <person name="Gnerre S."/>
            <person name="Alfoldi J."/>
            <person name="Beal K."/>
            <person name="Chang J."/>
            <person name="Clawson H."/>
            <person name="Cuff J."/>
            <person name="Di Palma F."/>
            <person name="Fitzgerald S."/>
            <person name="Flicek P."/>
            <person name="Guttman M."/>
            <person name="Hubisz M.J."/>
            <person name="Jaffe D.B."/>
            <person name="Jungreis I."/>
            <person name="Kent W.J."/>
            <person name="Kostka D."/>
            <person name="Lara M."/>
            <person name="Martins A.L."/>
            <person name="Massingham T."/>
            <person name="Moltke I."/>
            <person name="Raney B.J."/>
            <person name="Rasmussen M.D."/>
            <person name="Robinson J."/>
            <person name="Stark A."/>
            <person name="Vilella A.J."/>
            <person name="Wen J."/>
            <person name="Xie X."/>
            <person name="Zody M.C."/>
            <person name="Baldwin J."/>
            <person name="Bloom T."/>
            <person name="Chin C.W."/>
            <person name="Heiman D."/>
            <person name="Nicol R."/>
            <person name="Nusbaum C."/>
            <person name="Young S."/>
            <person name="Wilkinson J."/>
            <person name="Worley K.C."/>
            <person name="Kovar C.L."/>
            <person name="Muzny D.M."/>
            <person name="Gibbs R.A."/>
            <person name="Cree A."/>
            <person name="Dihn H.H."/>
            <person name="Fowler G."/>
            <person name="Jhangiani S."/>
            <person name="Joshi V."/>
            <person name="Lee S."/>
            <person name="Lewis L.R."/>
            <person name="Nazareth L.V."/>
            <person name="Okwuonu G."/>
            <person name="Santibanez J."/>
            <person name="Warren W.C."/>
            <person name="Mardis E.R."/>
            <person name="Weinstock G.M."/>
            <person name="Wilson R.K."/>
            <person name="Delehaunty K."/>
            <person name="Dooling D."/>
            <person name="Fronik C."/>
            <person name="Fulton L."/>
            <person name="Fulton B."/>
            <person name="Graves T."/>
            <person name="Minx P."/>
            <person name="Sodergren E."/>
            <person name="Birney E."/>
            <person name="Margulies E.H."/>
            <person name="Herrero J."/>
            <person name="Green E.D."/>
            <person name="Haussler D."/>
            <person name="Siepel A."/>
            <person name="Goldman N."/>
            <person name="Pollard K.S."/>
            <person name="Pedersen J.S."/>
            <person name="Lander E.S."/>
            <person name="Kellis M."/>
        </authorList>
    </citation>
    <scope>NUCLEOTIDE SEQUENCE [LARGE SCALE GENOMIC DNA]</scope>
    <source>
        <strain evidence="7">Thorbecke</strain>
    </source>
</reference>
<keyword evidence="7" id="KW-1185">Reference proteome</keyword>
<name>A0A5F9CSS3_RABIT</name>
<dbReference type="Pfam" id="PF00061">
    <property type="entry name" value="Lipocalin"/>
    <property type="match status" value="1"/>
</dbReference>
<protein>
    <recommendedName>
        <fullName evidence="5">Lipocalin/cytosolic fatty-acid binding domain-containing protein</fullName>
    </recommendedName>
</protein>
<dbReference type="AlphaFoldDB" id="A0A5F9CSS3"/>
<keyword evidence="4" id="KW-0732">Signal</keyword>
<dbReference type="GO" id="GO:0005615">
    <property type="term" value="C:extracellular space"/>
    <property type="evidence" value="ECO:0007669"/>
    <property type="project" value="TreeGrafter"/>
</dbReference>
<sequence>MVMKMTVTKALLLALTVGVACADVDPAQLSGPWRTSAMASDNLEMILKDGPFQMLFREMECNEECNALNVFFYVKKNKVCTPHRVVAQKNADGIYTTDFEGQTSFQFHEVDPVRQIIFINNMGSKGKTSRLSFFVVKLRIVNDDPPEDYARLTEQNGIPRKYIRRVADTGEASAASRLTQR</sequence>
<dbReference type="Ensembl" id="ENSOCUT00000039684.1">
    <property type="protein sequence ID" value="ENSOCUP00000036703.1"/>
    <property type="gene ID" value="ENSOCUG00000029605.2"/>
</dbReference>
<feature type="domain" description="Lipocalin/cytosolic fatty-acid binding" evidence="5">
    <location>
        <begin position="30"/>
        <end position="168"/>
    </location>
</feature>
<reference evidence="6" key="3">
    <citation type="submission" date="2025-09" db="UniProtKB">
        <authorList>
            <consortium name="Ensembl"/>
        </authorList>
    </citation>
    <scope>IDENTIFICATION</scope>
    <source>
        <strain evidence="6">Thorbecke</strain>
    </source>
</reference>
<feature type="signal peptide" evidence="4">
    <location>
        <begin position="1"/>
        <end position="22"/>
    </location>
</feature>
<evidence type="ECO:0000256" key="2">
    <source>
        <dbReference type="ARBA" id="ARBA00006889"/>
    </source>
</evidence>
<evidence type="ECO:0000313" key="6">
    <source>
        <dbReference type="Ensembl" id="ENSOCUP00000036703.1"/>
    </source>
</evidence>
<organism evidence="6 7">
    <name type="scientific">Oryctolagus cuniculus</name>
    <name type="common">Rabbit</name>
    <dbReference type="NCBI Taxonomy" id="9986"/>
    <lineage>
        <taxon>Eukaryota</taxon>
        <taxon>Metazoa</taxon>
        <taxon>Chordata</taxon>
        <taxon>Craniata</taxon>
        <taxon>Vertebrata</taxon>
        <taxon>Euteleostomi</taxon>
        <taxon>Mammalia</taxon>
        <taxon>Eutheria</taxon>
        <taxon>Euarchontoglires</taxon>
        <taxon>Glires</taxon>
        <taxon>Lagomorpha</taxon>
        <taxon>Leporidae</taxon>
        <taxon>Oryctolagus</taxon>
    </lineage>
</organism>
<comment type="similarity">
    <text evidence="2">Belongs to the calycin superfamily. Lipocalin family.</text>
</comment>
<evidence type="ECO:0000256" key="1">
    <source>
        <dbReference type="ARBA" id="ARBA00004613"/>
    </source>
</evidence>
<dbReference type="PANTHER" id="PTHR11430:SF65">
    <property type="entry name" value="ODORANT-BINDING PROTEIN 1A-RELATED"/>
    <property type="match status" value="1"/>
</dbReference>
<reference evidence="6" key="2">
    <citation type="submission" date="2025-08" db="UniProtKB">
        <authorList>
            <consortium name="Ensembl"/>
        </authorList>
    </citation>
    <scope>IDENTIFICATION</scope>
    <source>
        <strain evidence="6">Thorbecke</strain>
    </source>
</reference>
<dbReference type="Gene3D" id="2.40.128.20">
    <property type="match status" value="1"/>
</dbReference>
<dbReference type="Proteomes" id="UP000001811">
    <property type="component" value="Unplaced"/>
</dbReference>
<dbReference type="SMR" id="A0A5F9CSS3"/>